<evidence type="ECO:0000256" key="2">
    <source>
        <dbReference type="ARBA" id="ARBA00023002"/>
    </source>
</evidence>
<gene>
    <name evidence="5" type="ORF">ACFYXQ_11825</name>
</gene>
<reference evidence="5 6" key="1">
    <citation type="submission" date="2024-10" db="EMBL/GenBank/DDBJ databases">
        <title>The Natural Products Discovery Center: Release of the First 8490 Sequenced Strains for Exploring Actinobacteria Biosynthetic Diversity.</title>
        <authorList>
            <person name="Kalkreuter E."/>
            <person name="Kautsar S.A."/>
            <person name="Yang D."/>
            <person name="Bader C.D."/>
            <person name="Teijaro C.N."/>
            <person name="Fluegel L."/>
            <person name="Davis C.M."/>
            <person name="Simpson J.R."/>
            <person name="Lauterbach L."/>
            <person name="Steele A.D."/>
            <person name="Gui C."/>
            <person name="Meng S."/>
            <person name="Li G."/>
            <person name="Viehrig K."/>
            <person name="Ye F."/>
            <person name="Su P."/>
            <person name="Kiefer A.F."/>
            <person name="Nichols A."/>
            <person name="Cepeda A.J."/>
            <person name="Yan W."/>
            <person name="Fan B."/>
            <person name="Jiang Y."/>
            <person name="Adhikari A."/>
            <person name="Zheng C.-J."/>
            <person name="Schuster L."/>
            <person name="Cowan T.M."/>
            <person name="Smanski M.J."/>
            <person name="Chevrette M.G."/>
            <person name="De Carvalho L.P.S."/>
            <person name="Shen B."/>
        </authorList>
    </citation>
    <scope>NUCLEOTIDE SEQUENCE [LARGE SCALE GENOMIC DNA]</scope>
    <source>
        <strain evidence="5 6">NPDC002593</strain>
    </source>
</reference>
<dbReference type="Proteomes" id="UP001601992">
    <property type="component" value="Unassembled WGS sequence"/>
</dbReference>
<feature type="region of interest" description="Disordered" evidence="4">
    <location>
        <begin position="241"/>
        <end position="264"/>
    </location>
</feature>
<comment type="similarity">
    <text evidence="1 3">Belongs to the short-chain dehydrogenases/reductases (SDR) family.</text>
</comment>
<keyword evidence="6" id="KW-1185">Reference proteome</keyword>
<dbReference type="PRINTS" id="PR00081">
    <property type="entry name" value="GDHRDH"/>
</dbReference>
<dbReference type="InterPro" id="IPR036291">
    <property type="entry name" value="NAD(P)-bd_dom_sf"/>
</dbReference>
<evidence type="ECO:0000313" key="6">
    <source>
        <dbReference type="Proteomes" id="UP001601992"/>
    </source>
</evidence>
<dbReference type="PANTHER" id="PTHR43639">
    <property type="entry name" value="OXIDOREDUCTASE, SHORT-CHAIN DEHYDROGENASE/REDUCTASE FAMILY (AFU_ORTHOLOGUE AFUA_5G02870)"/>
    <property type="match status" value="1"/>
</dbReference>
<evidence type="ECO:0000256" key="3">
    <source>
        <dbReference type="RuleBase" id="RU000363"/>
    </source>
</evidence>
<comment type="caution">
    <text evidence="5">The sequence shown here is derived from an EMBL/GenBank/DDBJ whole genome shotgun (WGS) entry which is preliminary data.</text>
</comment>
<sequence length="264" mass="28422">MPNGDQRRVALVTGAGGLLGSVFCGAYYQNYDIVAVCRDRVPAVPSQEEWFIDPLAPREELPENASRVYVIRADLTREGEVERVVDLALAKFGGVDLLVNNAARIELQPNGMVDGDTALDEFEPQFAMNVGVPLRLSTRLAQRCWLGADLRNRERNRNIVNVSSLSGSEVYPGGQAIYSATKAALDHLTRHQASEFAEFGVRVNGLAPDSFPHRVPTQKVAAAITELDAGSMTGLVFGVLAPPEPESPETAEPETAAAQPAPQG</sequence>
<evidence type="ECO:0000256" key="1">
    <source>
        <dbReference type="ARBA" id="ARBA00006484"/>
    </source>
</evidence>
<dbReference type="PRINTS" id="PR00080">
    <property type="entry name" value="SDRFAMILY"/>
</dbReference>
<dbReference type="PANTHER" id="PTHR43639:SF1">
    <property type="entry name" value="SHORT-CHAIN DEHYDROGENASE_REDUCTASE FAMILY PROTEIN"/>
    <property type="match status" value="1"/>
</dbReference>
<dbReference type="InterPro" id="IPR020904">
    <property type="entry name" value="Sc_DH/Rdtase_CS"/>
</dbReference>
<dbReference type="PROSITE" id="PS00061">
    <property type="entry name" value="ADH_SHORT"/>
    <property type="match status" value="1"/>
</dbReference>
<dbReference type="RefSeq" id="WP_387403456.1">
    <property type="nucleotide sequence ID" value="NZ_JBIAQY010000003.1"/>
</dbReference>
<dbReference type="Gene3D" id="3.40.50.720">
    <property type="entry name" value="NAD(P)-binding Rossmann-like Domain"/>
    <property type="match status" value="1"/>
</dbReference>
<name>A0ABW6RWQ8_9NOCA</name>
<protein>
    <submittedName>
        <fullName evidence="5">SDR family NAD(P)-dependent oxidoreductase</fullName>
        <ecNumber evidence="5">1.1.1.-</ecNumber>
    </submittedName>
</protein>
<accession>A0ABW6RWQ8</accession>
<proteinExistence type="inferred from homology"/>
<dbReference type="EMBL" id="JBIAQY010000003">
    <property type="protein sequence ID" value="MFF3568450.1"/>
    <property type="molecule type" value="Genomic_DNA"/>
</dbReference>
<dbReference type="SUPFAM" id="SSF51735">
    <property type="entry name" value="NAD(P)-binding Rossmann-fold domains"/>
    <property type="match status" value="1"/>
</dbReference>
<dbReference type="EC" id="1.1.1.-" evidence="5"/>
<dbReference type="Pfam" id="PF00106">
    <property type="entry name" value="adh_short"/>
    <property type="match status" value="1"/>
</dbReference>
<evidence type="ECO:0000256" key="4">
    <source>
        <dbReference type="SAM" id="MobiDB-lite"/>
    </source>
</evidence>
<dbReference type="GO" id="GO:0016491">
    <property type="term" value="F:oxidoreductase activity"/>
    <property type="evidence" value="ECO:0007669"/>
    <property type="project" value="UniProtKB-KW"/>
</dbReference>
<evidence type="ECO:0000313" key="5">
    <source>
        <dbReference type="EMBL" id="MFF3568450.1"/>
    </source>
</evidence>
<feature type="compositionally biased region" description="Low complexity" evidence="4">
    <location>
        <begin position="253"/>
        <end position="264"/>
    </location>
</feature>
<dbReference type="InterPro" id="IPR002347">
    <property type="entry name" value="SDR_fam"/>
</dbReference>
<organism evidence="5 6">
    <name type="scientific">Nocardia jiangxiensis</name>
    <dbReference type="NCBI Taxonomy" id="282685"/>
    <lineage>
        <taxon>Bacteria</taxon>
        <taxon>Bacillati</taxon>
        <taxon>Actinomycetota</taxon>
        <taxon>Actinomycetes</taxon>
        <taxon>Mycobacteriales</taxon>
        <taxon>Nocardiaceae</taxon>
        <taxon>Nocardia</taxon>
    </lineage>
</organism>
<keyword evidence="2 5" id="KW-0560">Oxidoreductase</keyword>
<dbReference type="CDD" id="cd05233">
    <property type="entry name" value="SDR_c"/>
    <property type="match status" value="1"/>
</dbReference>